<dbReference type="EMBL" id="CP012333">
    <property type="protein sequence ID" value="AKU96555.1"/>
    <property type="molecule type" value="Genomic_DNA"/>
</dbReference>
<organism evidence="2 3">
    <name type="scientific">Labilithrix luteola</name>
    <dbReference type="NCBI Taxonomy" id="1391654"/>
    <lineage>
        <taxon>Bacteria</taxon>
        <taxon>Pseudomonadati</taxon>
        <taxon>Myxococcota</taxon>
        <taxon>Polyangia</taxon>
        <taxon>Polyangiales</taxon>
        <taxon>Labilitrichaceae</taxon>
        <taxon>Labilithrix</taxon>
    </lineage>
</organism>
<name>A0A0K1PSN8_9BACT</name>
<evidence type="ECO:0000256" key="1">
    <source>
        <dbReference type="SAM" id="MobiDB-lite"/>
    </source>
</evidence>
<proteinExistence type="predicted"/>
<dbReference type="Proteomes" id="UP000064967">
    <property type="component" value="Chromosome"/>
</dbReference>
<evidence type="ECO:0000313" key="2">
    <source>
        <dbReference type="EMBL" id="AKU96555.1"/>
    </source>
</evidence>
<keyword evidence="3" id="KW-1185">Reference proteome</keyword>
<feature type="compositionally biased region" description="Basic and acidic residues" evidence="1">
    <location>
        <begin position="8"/>
        <end position="18"/>
    </location>
</feature>
<dbReference type="AlphaFoldDB" id="A0A0K1PSN8"/>
<dbReference type="STRING" id="1391654.AKJ09_03219"/>
<gene>
    <name evidence="2" type="ORF">AKJ09_03219</name>
</gene>
<feature type="region of interest" description="Disordered" evidence="1">
    <location>
        <begin position="1"/>
        <end position="31"/>
    </location>
</feature>
<protein>
    <submittedName>
        <fullName evidence="2">Uncharacterized protein</fullName>
    </submittedName>
</protein>
<evidence type="ECO:0000313" key="3">
    <source>
        <dbReference type="Proteomes" id="UP000064967"/>
    </source>
</evidence>
<dbReference type="KEGG" id="llu:AKJ09_03219"/>
<reference evidence="2 3" key="1">
    <citation type="submission" date="2015-08" db="EMBL/GenBank/DDBJ databases">
        <authorList>
            <person name="Babu N.S."/>
            <person name="Beckwith C.J."/>
            <person name="Beseler K.G."/>
            <person name="Brison A."/>
            <person name="Carone J.V."/>
            <person name="Caskin T.P."/>
            <person name="Diamond M."/>
            <person name="Durham M.E."/>
            <person name="Foxe J.M."/>
            <person name="Go M."/>
            <person name="Henderson B.A."/>
            <person name="Jones I.B."/>
            <person name="McGettigan J.A."/>
            <person name="Micheletti S.J."/>
            <person name="Nasrallah M.E."/>
            <person name="Ortiz D."/>
            <person name="Piller C.R."/>
            <person name="Privatt S.R."/>
            <person name="Schneider S.L."/>
            <person name="Sharp S."/>
            <person name="Smith T.C."/>
            <person name="Stanton J.D."/>
            <person name="Ullery H.E."/>
            <person name="Wilson R.J."/>
            <person name="Serrano M.G."/>
            <person name="Buck G."/>
            <person name="Lee V."/>
            <person name="Wang Y."/>
            <person name="Carvalho R."/>
            <person name="Voegtly L."/>
            <person name="Shi R."/>
            <person name="Duckworth R."/>
            <person name="Johnson A."/>
            <person name="Loviza R."/>
            <person name="Walstead R."/>
            <person name="Shah Z."/>
            <person name="Kiflezghi M."/>
            <person name="Wade K."/>
            <person name="Ball S.L."/>
            <person name="Bradley K.W."/>
            <person name="Asai D.J."/>
            <person name="Bowman C.A."/>
            <person name="Russell D.A."/>
            <person name="Pope W.H."/>
            <person name="Jacobs-Sera D."/>
            <person name="Hendrix R.W."/>
            <person name="Hatfull G.F."/>
        </authorList>
    </citation>
    <scope>NUCLEOTIDE SEQUENCE [LARGE SCALE GENOMIC DNA]</scope>
    <source>
        <strain evidence="2 3">DSM 27648</strain>
    </source>
</reference>
<sequence>MALQVTKQDGDRASSRLRERGRKRRHSSSWTSNCWSIGRWQHKRDHNNDN</sequence>
<accession>A0A0K1PSN8</accession>